<evidence type="ECO:0000313" key="2">
    <source>
        <dbReference type="EMBL" id="PWY83533.1"/>
    </source>
</evidence>
<reference evidence="2 3" key="1">
    <citation type="submission" date="2016-12" db="EMBL/GenBank/DDBJ databases">
        <title>The genomes of Aspergillus section Nigri reveals drivers in fungal speciation.</title>
        <authorList>
            <consortium name="DOE Joint Genome Institute"/>
            <person name="Vesth T.C."/>
            <person name="Nybo J."/>
            <person name="Theobald S."/>
            <person name="Brandl J."/>
            <person name="Frisvad J.C."/>
            <person name="Nielsen K.F."/>
            <person name="Lyhne E.K."/>
            <person name="Kogle M.E."/>
            <person name="Kuo A."/>
            <person name="Riley R."/>
            <person name="Clum A."/>
            <person name="Nolan M."/>
            <person name="Lipzen A."/>
            <person name="Salamov A."/>
            <person name="Henrissat B."/>
            <person name="Wiebenga A."/>
            <person name="De Vries R.P."/>
            <person name="Grigoriev I.V."/>
            <person name="Mortensen U.H."/>
            <person name="Andersen M.R."/>
            <person name="Baker S.E."/>
        </authorList>
    </citation>
    <scope>NUCLEOTIDE SEQUENCE [LARGE SCALE GENOMIC DNA]</scope>
    <source>
        <strain evidence="2 3">CBS 117.55</strain>
    </source>
</reference>
<dbReference type="Proteomes" id="UP000247233">
    <property type="component" value="Unassembled WGS sequence"/>
</dbReference>
<keyword evidence="3" id="KW-1185">Reference proteome</keyword>
<organism evidence="2 3">
    <name type="scientific">Aspergillus heteromorphus CBS 117.55</name>
    <dbReference type="NCBI Taxonomy" id="1448321"/>
    <lineage>
        <taxon>Eukaryota</taxon>
        <taxon>Fungi</taxon>
        <taxon>Dikarya</taxon>
        <taxon>Ascomycota</taxon>
        <taxon>Pezizomycotina</taxon>
        <taxon>Eurotiomycetes</taxon>
        <taxon>Eurotiomycetidae</taxon>
        <taxon>Eurotiales</taxon>
        <taxon>Aspergillaceae</taxon>
        <taxon>Aspergillus</taxon>
        <taxon>Aspergillus subgen. Circumdati</taxon>
    </lineage>
</organism>
<dbReference type="VEuPathDB" id="FungiDB:BO70DRAFT_27731"/>
<proteinExistence type="predicted"/>
<feature type="compositionally biased region" description="Basic and acidic residues" evidence="1">
    <location>
        <begin position="34"/>
        <end position="66"/>
    </location>
</feature>
<dbReference type="AlphaFoldDB" id="A0A317WB10"/>
<gene>
    <name evidence="2" type="ORF">BO70DRAFT_27731</name>
</gene>
<protein>
    <submittedName>
        <fullName evidence="2">Uncharacterized protein</fullName>
    </submittedName>
</protein>
<accession>A0A317WB10</accession>
<comment type="caution">
    <text evidence="2">The sequence shown here is derived from an EMBL/GenBank/DDBJ whole genome shotgun (WGS) entry which is preliminary data.</text>
</comment>
<evidence type="ECO:0000313" key="3">
    <source>
        <dbReference type="Proteomes" id="UP000247233"/>
    </source>
</evidence>
<feature type="region of interest" description="Disordered" evidence="1">
    <location>
        <begin position="1"/>
        <end position="66"/>
    </location>
</feature>
<sequence>MTWYIPASSRYPLLHPPSSTDRPDFPQPLPNPHIDIKHSPNRQTDKQADTHTQRERDRQTDRQNSQ</sequence>
<dbReference type="RefSeq" id="XP_025399976.1">
    <property type="nucleotide sequence ID" value="XM_025538996.1"/>
</dbReference>
<dbReference type="EMBL" id="MSFL01000010">
    <property type="protein sequence ID" value="PWY83533.1"/>
    <property type="molecule type" value="Genomic_DNA"/>
</dbReference>
<name>A0A317WB10_9EURO</name>
<evidence type="ECO:0000256" key="1">
    <source>
        <dbReference type="SAM" id="MobiDB-lite"/>
    </source>
</evidence>
<dbReference type="GeneID" id="37061233"/>